<proteinExistence type="predicted"/>
<sequence length="1733" mass="194693">MSETNMNDELVLLERVFFRLGSADTDAQLSACINNFLVPVLQKLSSPHEPVKNKVVELLTHITRVIKQSPSILLPVDQLATLLSTSTNNFVLNFTVVFVKTSFGRIDNNKKVELIPSLINSIANKSIAHQESILLLIIGVLNKSNVQAASKGIIGVQQYPKLKTVILQLMLDILLLPYKWSGSDEVPVAGFNTQSLKRLRLNIPLIFMDADYHEQVKLGILGLISANIFESQSVLIHSVVGAADTRYMVANSGGNELRKITCEIDWSKSSTMMPLYSLFLGTSLNKQEAANKKEPACVRIRLKILPCLCFSKSEESVIWPQCMQIIFDCWNGENTNQRLKNLALQFTQIIIQQKPAKILLQATPILLNSGLLKLLKSPELDLNAKQMTFTLIGLLISKVPSSVKEDLVLLSSFFDALIKETSPDLKGSIRSSLISMCNAYTDSSKLTDILNMIAHYCKMSDGLLKQVTTHYLSYLFPADDAKSRLLLILSHSASIGDSDLKKILYSVDEAGNLIGKNEKALLLPRFPDMVMTVVDSNQQFDSSALLDIAEYLNHCLIFSAGLPVTYNTLYHPSEHTPDICKYLSKVYQSDAKIVDHYFKLMMQLLEIKPSVIPLNNLLACVATLPNELKNQYTKDLNIIQKLFVSSNEDMRRISGILYGIILSAVDESISEKRIKELISSLMDKNRSKSLDLFASLYALSSLQEYQYYNNTSCPPLVGEDTFTSLVTLLDDTSPLIVGAACDVIGAIGRLNPLPIEESKKSTLVKKLLSISFNSSTLSKIRNKAIKCTGLICVGETSSRSKDIIKEYLDNTKYTKDIEIHLSIGDSISCAILGPRSKMSRNFWTCNEDEFKKNISDLPVDECEKLADYFLNSILEKVQSEDHPNSKQACCVWMFNVLEECNTLTSVNQKLARIQTAYVALLAEKNNYIRDIASKALINVYKYEADDRKEPILKLLIKQLSEYMAMGNSGKDSSGGILSTYKELCSLVIDLNRPKLLYKFIQLANYNKKKESKSKLEIDDQLNEQLPFIIPRLYRYQYDPTPIVQTSMSAIWSYLVLDTRFTVDKYHKEIYVDLVKNITCPDWRVRISVCQAIPSFLQYTGDKIFTKCLDLTIEAWKQLIRVMDDIHEGTRTAATSTAKTLSKLCVTECTTNTVLLQLLLPIILDRGLYHTESSIRAMSMDMISQLIVNCGDKLKGDLAKLIIALLRGADKEEKPTMSILSVMSGANPNTQELIDSQRAASARTLSSSDVLSKSLLYIDEIVLQDLIPLLQDLLTTNIGLPTKVATSHFISLLITQKQLQANSKFLEKILKSLMKGITDRNTTIRKSYASTIAIITTVAKDTTVNKLIQSLRDLYLENEDESIRQTVGYALKGISQCEKPDLYLANIIPLVFFAIHKKETSNGAGPIVSSHDIWNELWEDNVHNTEGVLLRYLDSVYEFLGIAIKSPSWSMKAQAARSIGDAANKLGRQLNEEHRNKFIETIKTGLTGRTWDGKEFLLEALLQLNLSSSDLAETRKNEEIVELVFNECKKENVNYRMVALKTLGELLEKLKIDRFAQTYQLVMHIIQKSTEDSDVDDQSQQLKLKESLFTLVGKAWPHTLATQVEFGETVAAQCADHLKNNTRPLQLAIMGTLLKVIERLAFAQLYASNKQQLKYILSHVKRTLHFSFGVPKNVSLRKLSLEVYILVITNLKDVRAVEELESFVSLYNEFSMNFISDESPEVKLLLQKIKESMG</sequence>
<comment type="subcellular location">
    <subcellularLocation>
        <location evidence="1">Cytoplasm</location>
    </subcellularLocation>
</comment>
<feature type="domain" description="ECM29 ARM-like repeats" evidence="6">
    <location>
        <begin position="559"/>
        <end position="745"/>
    </location>
</feature>
<dbReference type="InterPro" id="IPR016024">
    <property type="entry name" value="ARM-type_fold"/>
</dbReference>
<evidence type="ECO:0000313" key="8">
    <source>
        <dbReference type="EMBL" id="CAI6364903.1"/>
    </source>
</evidence>
<keyword evidence="3" id="KW-0677">Repeat</keyword>
<evidence type="ECO:0000256" key="2">
    <source>
        <dbReference type="ARBA" id="ARBA00022490"/>
    </source>
</evidence>
<dbReference type="GO" id="GO:0005634">
    <property type="term" value="C:nucleus"/>
    <property type="evidence" value="ECO:0007669"/>
    <property type="project" value="TreeGrafter"/>
</dbReference>
<feature type="domain" description="Proteasome adapter and scaffold protein ECM29 HEAT-repeat" evidence="7">
    <location>
        <begin position="1193"/>
        <end position="1355"/>
    </location>
</feature>
<dbReference type="Pfam" id="PF23731">
    <property type="entry name" value="ARM_ECM29_C"/>
    <property type="match status" value="1"/>
</dbReference>
<dbReference type="GO" id="GO:0000502">
    <property type="term" value="C:proteasome complex"/>
    <property type="evidence" value="ECO:0007669"/>
    <property type="project" value="UniProtKB-KW"/>
</dbReference>
<dbReference type="Pfam" id="PF23702">
    <property type="entry name" value="ARM_ECM29"/>
    <property type="match status" value="1"/>
</dbReference>
<keyword evidence="9" id="KW-1185">Reference proteome</keyword>
<feature type="domain" description="Proteasome component Ecm29 N-terminal" evidence="5">
    <location>
        <begin position="13"/>
        <end position="489"/>
    </location>
</feature>
<reference evidence="8 9" key="1">
    <citation type="submission" date="2023-01" db="EMBL/GenBank/DDBJ databases">
        <authorList>
            <person name="Whitehead M."/>
        </authorList>
    </citation>
    <scope>NUCLEOTIDE SEQUENCE [LARGE SCALE GENOMIC DNA]</scope>
</reference>
<dbReference type="EMBL" id="CARXXK010000004">
    <property type="protein sequence ID" value="CAI6364903.1"/>
    <property type="molecule type" value="Genomic_DNA"/>
</dbReference>
<dbReference type="InterPro" id="IPR011989">
    <property type="entry name" value="ARM-like"/>
</dbReference>
<evidence type="ECO:0000259" key="7">
    <source>
        <dbReference type="Pfam" id="PF24492"/>
    </source>
</evidence>
<dbReference type="GO" id="GO:0043248">
    <property type="term" value="P:proteasome assembly"/>
    <property type="evidence" value="ECO:0007669"/>
    <property type="project" value="InterPro"/>
</dbReference>
<protein>
    <recommendedName>
        <fullName evidence="10">Proteasome-associated protein ECM29-like protein</fullName>
    </recommendedName>
</protein>
<dbReference type="InterPro" id="IPR024372">
    <property type="entry name" value="Ecm29_N"/>
</dbReference>
<accession>A0AAV0XAK5</accession>
<evidence type="ECO:0000259" key="6">
    <source>
        <dbReference type="Pfam" id="PF23702"/>
    </source>
</evidence>
<dbReference type="SUPFAM" id="SSF48371">
    <property type="entry name" value="ARM repeat"/>
    <property type="match status" value="3"/>
</dbReference>
<dbReference type="GO" id="GO:0005737">
    <property type="term" value="C:cytoplasm"/>
    <property type="evidence" value="ECO:0007669"/>
    <property type="project" value="UniProtKB-SubCell"/>
</dbReference>
<dbReference type="Pfam" id="PF24492">
    <property type="entry name" value="HEAT_ECM29"/>
    <property type="match status" value="1"/>
</dbReference>
<dbReference type="Pfam" id="PF13001">
    <property type="entry name" value="ECM29_N"/>
    <property type="match status" value="1"/>
</dbReference>
<dbReference type="Proteomes" id="UP001160148">
    <property type="component" value="Unassembled WGS sequence"/>
</dbReference>
<dbReference type="Gene3D" id="1.25.10.10">
    <property type="entry name" value="Leucine-rich Repeat Variant"/>
    <property type="match status" value="3"/>
</dbReference>
<organism evidence="8 9">
    <name type="scientific">Macrosiphum euphorbiae</name>
    <name type="common">potato aphid</name>
    <dbReference type="NCBI Taxonomy" id="13131"/>
    <lineage>
        <taxon>Eukaryota</taxon>
        <taxon>Metazoa</taxon>
        <taxon>Ecdysozoa</taxon>
        <taxon>Arthropoda</taxon>
        <taxon>Hexapoda</taxon>
        <taxon>Insecta</taxon>
        <taxon>Pterygota</taxon>
        <taxon>Neoptera</taxon>
        <taxon>Paraneoptera</taxon>
        <taxon>Hemiptera</taxon>
        <taxon>Sternorrhyncha</taxon>
        <taxon>Aphidomorpha</taxon>
        <taxon>Aphidoidea</taxon>
        <taxon>Aphididae</taxon>
        <taxon>Macrosiphini</taxon>
        <taxon>Macrosiphum</taxon>
    </lineage>
</organism>
<evidence type="ECO:0000256" key="1">
    <source>
        <dbReference type="ARBA" id="ARBA00004496"/>
    </source>
</evidence>
<comment type="caution">
    <text evidence="8">The sequence shown here is derived from an EMBL/GenBank/DDBJ whole genome shotgun (WGS) entry which is preliminary data.</text>
</comment>
<dbReference type="GO" id="GO:0036503">
    <property type="term" value="P:ERAD pathway"/>
    <property type="evidence" value="ECO:0007669"/>
    <property type="project" value="TreeGrafter"/>
</dbReference>
<evidence type="ECO:0000256" key="4">
    <source>
        <dbReference type="ARBA" id="ARBA00022942"/>
    </source>
</evidence>
<evidence type="ECO:0000259" key="5">
    <source>
        <dbReference type="Pfam" id="PF13001"/>
    </source>
</evidence>
<dbReference type="InterPro" id="IPR055443">
    <property type="entry name" value="HEAT_ECM29"/>
</dbReference>
<dbReference type="PANTHER" id="PTHR23346">
    <property type="entry name" value="TRANSLATIONAL ACTIVATOR GCN1-RELATED"/>
    <property type="match status" value="1"/>
</dbReference>
<evidence type="ECO:0000256" key="3">
    <source>
        <dbReference type="ARBA" id="ARBA00022737"/>
    </source>
</evidence>
<name>A0AAV0XAK5_9HEMI</name>
<gene>
    <name evidence="8" type="ORF">MEUPH1_LOCUS19678</name>
</gene>
<dbReference type="PANTHER" id="PTHR23346:SF19">
    <property type="entry name" value="PROTEASOME ADAPTER AND SCAFFOLD PROTEIN ECM29"/>
    <property type="match status" value="1"/>
</dbReference>
<dbReference type="InterPro" id="IPR055444">
    <property type="entry name" value="ARM_ECM29"/>
</dbReference>
<dbReference type="GO" id="GO:0060090">
    <property type="term" value="F:molecular adaptor activity"/>
    <property type="evidence" value="ECO:0007669"/>
    <property type="project" value="InterPro"/>
</dbReference>
<keyword evidence="2" id="KW-0963">Cytoplasm</keyword>
<evidence type="ECO:0008006" key="10">
    <source>
        <dbReference type="Google" id="ProtNLM"/>
    </source>
</evidence>
<evidence type="ECO:0000313" key="9">
    <source>
        <dbReference type="Proteomes" id="UP001160148"/>
    </source>
</evidence>
<keyword evidence="4" id="KW-0647">Proteasome</keyword>